<dbReference type="Proteomes" id="UP001295684">
    <property type="component" value="Unassembled WGS sequence"/>
</dbReference>
<gene>
    <name evidence="2" type="ORF">ECRASSUSDP1_LOCUS27141</name>
</gene>
<keyword evidence="3" id="KW-1185">Reference proteome</keyword>
<sequence length="453" mass="52985">MKSFLTQNTTSGNPSHYLYQNNKPERLIEGQSNKTRLKKTSTKGGDRGYYGSIFSIINNIQIKEQESYKAQNESQYDDNNPTDSNKQFERQQTINNELRLILLGDKKKKSNRDILKKPLGNEEQRRDEHLLNELLNNMKVTDFNSIYKKSLKIKESLKPQSLLNYKKSSHSTQLSKGLLLNMENSKIKKNRRKLDKEKLAAMRKRTKRLKYLYRKRAKGASINLHTIDRSSPTESRQDQMRRIMQYEHYICRKIGLMKAQPDQQDPSLKCEGLITSIQKEEEKELKELIEYFDKEDDYSRNTLSYKVNQAIGSRNKSVDETMPIDETKDEDQKISAEFSVSQSDIESPPEELRKKLNPLYLKNLSYCRAKPKMKFIKGFDSINYKDLRGKRRSSELSKSFNKSINHNPLNSMNNKKRGVLASIEKRNLIANNSFEKDRKTMLNQDDKCGYKSI</sequence>
<reference evidence="2" key="1">
    <citation type="submission" date="2023-07" db="EMBL/GenBank/DDBJ databases">
        <authorList>
            <consortium name="AG Swart"/>
            <person name="Singh M."/>
            <person name="Singh A."/>
            <person name="Seah K."/>
            <person name="Emmerich C."/>
        </authorList>
    </citation>
    <scope>NUCLEOTIDE SEQUENCE</scope>
    <source>
        <strain evidence="2">DP1</strain>
    </source>
</reference>
<protein>
    <submittedName>
        <fullName evidence="2">Uncharacterized protein</fullName>
    </submittedName>
</protein>
<evidence type="ECO:0000313" key="3">
    <source>
        <dbReference type="Proteomes" id="UP001295684"/>
    </source>
</evidence>
<dbReference type="EMBL" id="CAMPGE010027993">
    <property type="protein sequence ID" value="CAI2385564.1"/>
    <property type="molecule type" value="Genomic_DNA"/>
</dbReference>
<name>A0AAD2D8T0_EUPCR</name>
<dbReference type="AlphaFoldDB" id="A0AAD2D8T0"/>
<evidence type="ECO:0000256" key="1">
    <source>
        <dbReference type="SAM" id="MobiDB-lite"/>
    </source>
</evidence>
<organism evidence="2 3">
    <name type="scientific">Euplotes crassus</name>
    <dbReference type="NCBI Taxonomy" id="5936"/>
    <lineage>
        <taxon>Eukaryota</taxon>
        <taxon>Sar</taxon>
        <taxon>Alveolata</taxon>
        <taxon>Ciliophora</taxon>
        <taxon>Intramacronucleata</taxon>
        <taxon>Spirotrichea</taxon>
        <taxon>Hypotrichia</taxon>
        <taxon>Euplotida</taxon>
        <taxon>Euplotidae</taxon>
        <taxon>Moneuplotes</taxon>
    </lineage>
</organism>
<accession>A0AAD2D8T0</accession>
<evidence type="ECO:0000313" key="2">
    <source>
        <dbReference type="EMBL" id="CAI2385564.1"/>
    </source>
</evidence>
<comment type="caution">
    <text evidence="2">The sequence shown here is derived from an EMBL/GenBank/DDBJ whole genome shotgun (WGS) entry which is preliminary data.</text>
</comment>
<proteinExistence type="predicted"/>
<feature type="region of interest" description="Disordered" evidence="1">
    <location>
        <begin position="68"/>
        <end position="88"/>
    </location>
</feature>